<evidence type="ECO:0000313" key="3">
    <source>
        <dbReference type="Proteomes" id="UP001558613"/>
    </source>
</evidence>
<protein>
    <submittedName>
        <fullName evidence="2">Uncharacterized protein</fullName>
    </submittedName>
</protein>
<organism evidence="2 3">
    <name type="scientific">Cirrhinus molitorella</name>
    <name type="common">mud carp</name>
    <dbReference type="NCBI Taxonomy" id="172907"/>
    <lineage>
        <taxon>Eukaryota</taxon>
        <taxon>Metazoa</taxon>
        <taxon>Chordata</taxon>
        <taxon>Craniata</taxon>
        <taxon>Vertebrata</taxon>
        <taxon>Euteleostomi</taxon>
        <taxon>Actinopterygii</taxon>
        <taxon>Neopterygii</taxon>
        <taxon>Teleostei</taxon>
        <taxon>Ostariophysi</taxon>
        <taxon>Cypriniformes</taxon>
        <taxon>Cyprinidae</taxon>
        <taxon>Labeoninae</taxon>
        <taxon>Labeonini</taxon>
        <taxon>Cirrhinus</taxon>
    </lineage>
</organism>
<accession>A0ABR3MZZ2</accession>
<sequence>SDPLQSATRTPLPDSQFALLLSLTVIISLLLVGAVLWWQRSEFCAPRSFSPLGDGALKESQDPLLLSRLPGVHEHKDGAQNGSRH</sequence>
<dbReference type="EMBL" id="JAYMGO010000008">
    <property type="protein sequence ID" value="KAL1270199.1"/>
    <property type="molecule type" value="Genomic_DNA"/>
</dbReference>
<gene>
    <name evidence="2" type="ORF">QQF64_032488</name>
</gene>
<evidence type="ECO:0000256" key="1">
    <source>
        <dbReference type="SAM" id="Phobius"/>
    </source>
</evidence>
<keyword evidence="1" id="KW-0812">Transmembrane</keyword>
<keyword evidence="1" id="KW-0472">Membrane</keyword>
<keyword evidence="1" id="KW-1133">Transmembrane helix</keyword>
<evidence type="ECO:0000313" key="2">
    <source>
        <dbReference type="EMBL" id="KAL1270199.1"/>
    </source>
</evidence>
<proteinExistence type="predicted"/>
<feature type="transmembrane region" description="Helical" evidence="1">
    <location>
        <begin position="17"/>
        <end position="38"/>
    </location>
</feature>
<dbReference type="Proteomes" id="UP001558613">
    <property type="component" value="Unassembled WGS sequence"/>
</dbReference>
<comment type="caution">
    <text evidence="2">The sequence shown here is derived from an EMBL/GenBank/DDBJ whole genome shotgun (WGS) entry which is preliminary data.</text>
</comment>
<reference evidence="2 3" key="1">
    <citation type="submission" date="2023-09" db="EMBL/GenBank/DDBJ databases">
        <authorList>
            <person name="Wang M."/>
        </authorList>
    </citation>
    <scope>NUCLEOTIDE SEQUENCE [LARGE SCALE GENOMIC DNA]</scope>
    <source>
        <strain evidence="2">GT-2023</strain>
        <tissue evidence="2">Liver</tissue>
    </source>
</reference>
<feature type="non-terminal residue" evidence="2">
    <location>
        <position position="1"/>
    </location>
</feature>
<keyword evidence="3" id="KW-1185">Reference proteome</keyword>
<name>A0ABR3MZZ2_9TELE</name>